<dbReference type="EMBL" id="CP026250">
    <property type="protein sequence ID" value="AWP06367.1"/>
    <property type="molecule type" value="Genomic_DNA"/>
</dbReference>
<protein>
    <submittedName>
        <fullName evidence="1">Uncharacterized protein</fullName>
    </submittedName>
</protein>
<organism evidence="1 2">
    <name type="scientific">Scophthalmus maximus</name>
    <name type="common">Turbot</name>
    <name type="synonym">Psetta maxima</name>
    <dbReference type="NCBI Taxonomy" id="52904"/>
    <lineage>
        <taxon>Eukaryota</taxon>
        <taxon>Metazoa</taxon>
        <taxon>Chordata</taxon>
        <taxon>Craniata</taxon>
        <taxon>Vertebrata</taxon>
        <taxon>Euteleostomi</taxon>
        <taxon>Actinopterygii</taxon>
        <taxon>Neopterygii</taxon>
        <taxon>Teleostei</taxon>
        <taxon>Neoteleostei</taxon>
        <taxon>Acanthomorphata</taxon>
        <taxon>Carangaria</taxon>
        <taxon>Pleuronectiformes</taxon>
        <taxon>Pleuronectoidei</taxon>
        <taxon>Scophthalmidae</taxon>
        <taxon>Scophthalmus</taxon>
    </lineage>
</organism>
<proteinExistence type="predicted"/>
<evidence type="ECO:0000313" key="1">
    <source>
        <dbReference type="EMBL" id="AWP06367.1"/>
    </source>
</evidence>
<sequence>MHGQIGPKLHVKSWPDYIYKTIFAHSPTFWTQKCSSSQQSYGLMQECEGSITTAHGF</sequence>
<gene>
    <name evidence="1" type="ORF">SMAX5B_004960</name>
</gene>
<dbReference type="Proteomes" id="UP000246464">
    <property type="component" value="Chromosome 8"/>
</dbReference>
<evidence type="ECO:0000313" key="2">
    <source>
        <dbReference type="Proteomes" id="UP000246464"/>
    </source>
</evidence>
<dbReference type="AlphaFoldDB" id="A0A2U9BQA5"/>
<name>A0A2U9BQA5_SCOMX</name>
<reference evidence="1 2" key="1">
    <citation type="submission" date="2017-12" db="EMBL/GenBank/DDBJ databases">
        <title>Integrating genomic resources of turbot (Scophthalmus maximus) in depth evaluation of genetic and physical mapping variation across individuals.</title>
        <authorList>
            <person name="Martinez P."/>
        </authorList>
    </citation>
    <scope>NUCLEOTIDE SEQUENCE [LARGE SCALE GENOMIC DNA]</scope>
</reference>
<accession>A0A2U9BQA5</accession>
<keyword evidence="2" id="KW-1185">Reference proteome</keyword>